<comment type="caution">
    <text evidence="2">The sequence shown here is derived from an EMBL/GenBank/DDBJ whole genome shotgun (WGS) entry which is preliminary data.</text>
</comment>
<evidence type="ECO:0000313" key="2">
    <source>
        <dbReference type="EMBL" id="KAB1063538.1"/>
    </source>
</evidence>
<dbReference type="AlphaFoldDB" id="A0A6N6M6G3"/>
<accession>A0A6N6M6G3</accession>
<dbReference type="OrthoDB" id="784244at2"/>
<feature type="domain" description="Glycosyltransferase subfamily 4-like N-terminal" evidence="1">
    <location>
        <begin position="24"/>
        <end position="208"/>
    </location>
</feature>
<organism evidence="2 3">
    <name type="scientific">Salibacter halophilus</name>
    <dbReference type="NCBI Taxonomy" id="1803916"/>
    <lineage>
        <taxon>Bacteria</taxon>
        <taxon>Pseudomonadati</taxon>
        <taxon>Bacteroidota</taxon>
        <taxon>Flavobacteriia</taxon>
        <taxon>Flavobacteriales</taxon>
        <taxon>Salibacteraceae</taxon>
        <taxon>Salibacter</taxon>
    </lineage>
</organism>
<dbReference type="Gene3D" id="3.40.50.2000">
    <property type="entry name" value="Glycogen Phosphorylase B"/>
    <property type="match status" value="2"/>
</dbReference>
<dbReference type="GO" id="GO:0016757">
    <property type="term" value="F:glycosyltransferase activity"/>
    <property type="evidence" value="ECO:0007669"/>
    <property type="project" value="UniProtKB-ARBA"/>
</dbReference>
<name>A0A6N6M6G3_9FLAO</name>
<dbReference type="Proteomes" id="UP000435357">
    <property type="component" value="Unassembled WGS sequence"/>
</dbReference>
<keyword evidence="2" id="KW-0808">Transferase</keyword>
<evidence type="ECO:0000313" key="3">
    <source>
        <dbReference type="Proteomes" id="UP000435357"/>
    </source>
</evidence>
<dbReference type="Pfam" id="PF13439">
    <property type="entry name" value="Glyco_transf_4"/>
    <property type="match status" value="1"/>
</dbReference>
<dbReference type="SUPFAM" id="SSF53756">
    <property type="entry name" value="UDP-Glycosyltransferase/glycogen phosphorylase"/>
    <property type="match status" value="1"/>
</dbReference>
<dbReference type="EMBL" id="WACR01000008">
    <property type="protein sequence ID" value="KAB1063538.1"/>
    <property type="molecule type" value="Genomic_DNA"/>
</dbReference>
<protein>
    <submittedName>
        <fullName evidence="2">Glycosyltransferase family 4 protein</fullName>
    </submittedName>
</protein>
<evidence type="ECO:0000259" key="1">
    <source>
        <dbReference type="Pfam" id="PF13439"/>
    </source>
</evidence>
<sequence length="369" mass="43499">MIKKNILIVSGEFHPTQSPRSFRTTELAKELSKQGNNVTVLAPNIDAESYRLADEFGLKVDNIELSWSKLFPDDIKICYMLNRIFKFFLEYPDIQLALSLRKKLKKYSNYDVLISIAQPFPIHWGVSFIWDKFNKAKNPAKTWVADCGDPYMNVKYEKIPKPFYFNLLERSFLDKADYVTVPFEDMISLFNSNYRYKFEVIPQGFNLNVSDLPEYKENEIPTFIYSGTIIPGSRDPFELIDYLEKKKLDYKFIIYTKQKHQLQKYNHLIGNKIYVRDYVKRDNLLESLSKVDFLVNIDLPKSNGKTIAVPTKLIDYRISGRPILSYCYTDFPKKVVDEFMRGKYDNAYVDENFERFNIKNVAKEFLRLT</sequence>
<reference evidence="2 3" key="1">
    <citation type="submission" date="2019-09" db="EMBL/GenBank/DDBJ databases">
        <title>Genomes of Cryomorphaceae.</title>
        <authorList>
            <person name="Bowman J.P."/>
        </authorList>
    </citation>
    <scope>NUCLEOTIDE SEQUENCE [LARGE SCALE GENOMIC DNA]</scope>
    <source>
        <strain evidence="2 3">KCTC 52047</strain>
    </source>
</reference>
<proteinExistence type="predicted"/>
<dbReference type="InterPro" id="IPR028098">
    <property type="entry name" value="Glyco_trans_4-like_N"/>
</dbReference>
<keyword evidence="3" id="KW-1185">Reference proteome</keyword>
<dbReference type="RefSeq" id="WP_151169090.1">
    <property type="nucleotide sequence ID" value="NZ_WACR01000008.1"/>
</dbReference>
<gene>
    <name evidence="2" type="ORF">F3059_10755</name>
</gene>